<evidence type="ECO:0000256" key="2">
    <source>
        <dbReference type="ARBA" id="ARBA00023134"/>
    </source>
</evidence>
<dbReference type="AlphaFoldDB" id="A0A8J6C858"/>
<dbReference type="PANTHER" id="PTHR11566:SF21">
    <property type="entry name" value="DYNAMIN RELATED PROTEIN 1, ISOFORM A"/>
    <property type="match status" value="1"/>
</dbReference>
<dbReference type="PROSITE" id="PS51718">
    <property type="entry name" value="G_DYNAMIN_2"/>
    <property type="match status" value="1"/>
</dbReference>
<keyword evidence="4" id="KW-1133">Transmembrane helix</keyword>
<feature type="transmembrane region" description="Helical" evidence="4">
    <location>
        <begin position="894"/>
        <end position="916"/>
    </location>
</feature>
<proteinExistence type="predicted"/>
<dbReference type="InterPro" id="IPR020850">
    <property type="entry name" value="GED_dom"/>
</dbReference>
<keyword evidence="4" id="KW-0812">Transmembrane</keyword>
<dbReference type="GO" id="GO:0008017">
    <property type="term" value="F:microtubule binding"/>
    <property type="evidence" value="ECO:0007669"/>
    <property type="project" value="TreeGrafter"/>
</dbReference>
<dbReference type="Gene3D" id="1.20.120.1240">
    <property type="entry name" value="Dynamin, middle domain"/>
    <property type="match status" value="1"/>
</dbReference>
<feature type="domain" description="GED" evidence="5">
    <location>
        <begin position="711"/>
        <end position="805"/>
    </location>
</feature>
<dbReference type="Pfam" id="PF02212">
    <property type="entry name" value="GED"/>
    <property type="match status" value="1"/>
</dbReference>
<keyword evidence="8" id="KW-1185">Reference proteome</keyword>
<dbReference type="PANTHER" id="PTHR11566">
    <property type="entry name" value="DYNAMIN"/>
    <property type="match status" value="1"/>
</dbReference>
<evidence type="ECO:0000313" key="7">
    <source>
        <dbReference type="EMBL" id="KAG8465112.1"/>
    </source>
</evidence>
<dbReference type="PROSITE" id="PS51388">
    <property type="entry name" value="GED"/>
    <property type="match status" value="1"/>
</dbReference>
<dbReference type="InterPro" id="IPR045063">
    <property type="entry name" value="Dynamin_N"/>
</dbReference>
<dbReference type="InterPro" id="IPR003130">
    <property type="entry name" value="GED"/>
</dbReference>
<dbReference type="InterPro" id="IPR022812">
    <property type="entry name" value="Dynamin"/>
</dbReference>
<gene>
    <name evidence="7" type="ORF">KFE25_012475</name>
</gene>
<accession>A0A8J6C858</accession>
<dbReference type="GO" id="GO:0005525">
    <property type="term" value="F:GTP binding"/>
    <property type="evidence" value="ECO:0007669"/>
    <property type="project" value="InterPro"/>
</dbReference>
<dbReference type="InterPro" id="IPR000375">
    <property type="entry name" value="Dynamin_stalk"/>
</dbReference>
<dbReference type="SMART" id="SM00053">
    <property type="entry name" value="DYNc"/>
    <property type="match status" value="1"/>
</dbReference>
<keyword evidence="4" id="KW-0472">Membrane</keyword>
<dbReference type="Pfam" id="PF00350">
    <property type="entry name" value="Dynamin_N"/>
    <property type="match status" value="1"/>
</dbReference>
<comment type="caution">
    <text evidence="7">The sequence shown here is derived from an EMBL/GenBank/DDBJ whole genome shotgun (WGS) entry which is preliminary data.</text>
</comment>
<keyword evidence="2" id="KW-0342">GTP-binding</keyword>
<dbReference type="CDD" id="cd08771">
    <property type="entry name" value="DLP_1"/>
    <property type="match status" value="1"/>
</dbReference>
<dbReference type="PRINTS" id="PR00195">
    <property type="entry name" value="DYNAMIN"/>
</dbReference>
<reference evidence="7" key="1">
    <citation type="submission" date="2021-05" db="EMBL/GenBank/DDBJ databases">
        <title>The genome of the haptophyte Pavlova lutheri (Diacronema luteri, Pavlovales) - a model for lipid biosynthesis in eukaryotic algae.</title>
        <authorList>
            <person name="Hulatt C.J."/>
            <person name="Posewitz M.C."/>
        </authorList>
    </citation>
    <scope>NUCLEOTIDE SEQUENCE</scope>
    <source>
        <strain evidence="7">NIVA-4/92</strain>
    </source>
</reference>
<dbReference type="GO" id="GO:0005737">
    <property type="term" value="C:cytoplasm"/>
    <property type="evidence" value="ECO:0007669"/>
    <property type="project" value="TreeGrafter"/>
</dbReference>
<evidence type="ECO:0000259" key="5">
    <source>
        <dbReference type="PROSITE" id="PS51388"/>
    </source>
</evidence>
<dbReference type="Gene3D" id="3.40.50.300">
    <property type="entry name" value="P-loop containing nucleotide triphosphate hydrolases"/>
    <property type="match status" value="1"/>
</dbReference>
<protein>
    <recommendedName>
        <fullName evidence="9">Dynamin GTPase</fullName>
    </recommendedName>
</protein>
<feature type="region of interest" description="Disordered" evidence="3">
    <location>
        <begin position="455"/>
        <end position="474"/>
    </location>
</feature>
<dbReference type="SUPFAM" id="SSF52540">
    <property type="entry name" value="P-loop containing nucleoside triphosphate hydrolases"/>
    <property type="match status" value="1"/>
</dbReference>
<evidence type="ECO:0000256" key="4">
    <source>
        <dbReference type="SAM" id="Phobius"/>
    </source>
</evidence>
<feature type="domain" description="Dynamin-type G" evidence="6">
    <location>
        <begin position="129"/>
        <end position="434"/>
    </location>
</feature>
<evidence type="ECO:0000313" key="8">
    <source>
        <dbReference type="Proteomes" id="UP000751190"/>
    </source>
</evidence>
<dbReference type="GO" id="GO:0003924">
    <property type="term" value="F:GTPase activity"/>
    <property type="evidence" value="ECO:0007669"/>
    <property type="project" value="InterPro"/>
</dbReference>
<evidence type="ECO:0000256" key="3">
    <source>
        <dbReference type="SAM" id="MobiDB-lite"/>
    </source>
</evidence>
<name>A0A8J6C858_DIALT</name>
<dbReference type="EMBL" id="JAGTXO010000011">
    <property type="protein sequence ID" value="KAG8465112.1"/>
    <property type="molecule type" value="Genomic_DNA"/>
</dbReference>
<evidence type="ECO:0000259" key="6">
    <source>
        <dbReference type="PROSITE" id="PS51718"/>
    </source>
</evidence>
<dbReference type="GO" id="GO:0016020">
    <property type="term" value="C:membrane"/>
    <property type="evidence" value="ECO:0007669"/>
    <property type="project" value="TreeGrafter"/>
</dbReference>
<dbReference type="OrthoDB" id="5061070at2759"/>
<dbReference type="InterPro" id="IPR027417">
    <property type="entry name" value="P-loop_NTPase"/>
</dbReference>
<dbReference type="InterPro" id="IPR030381">
    <property type="entry name" value="G_DYNAMIN_dom"/>
</dbReference>
<dbReference type="Pfam" id="PF01031">
    <property type="entry name" value="Dynamin_M"/>
    <property type="match status" value="1"/>
</dbReference>
<dbReference type="InterPro" id="IPR001401">
    <property type="entry name" value="Dynamin_GTPase"/>
</dbReference>
<evidence type="ECO:0000256" key="1">
    <source>
        <dbReference type="ARBA" id="ARBA00022741"/>
    </source>
</evidence>
<dbReference type="OMA" id="RRLNVYF"/>
<keyword evidence="1" id="KW-0547">Nucleotide-binding</keyword>
<feature type="region of interest" description="Disordered" evidence="3">
    <location>
        <begin position="830"/>
        <end position="849"/>
    </location>
</feature>
<organism evidence="7 8">
    <name type="scientific">Diacronema lutheri</name>
    <name type="common">Unicellular marine alga</name>
    <name type="synonym">Monochrysis lutheri</name>
    <dbReference type="NCBI Taxonomy" id="2081491"/>
    <lineage>
        <taxon>Eukaryota</taxon>
        <taxon>Haptista</taxon>
        <taxon>Haptophyta</taxon>
        <taxon>Pavlovophyceae</taxon>
        <taxon>Pavlovales</taxon>
        <taxon>Pavlovaceae</taxon>
        <taxon>Diacronema</taxon>
    </lineage>
</organism>
<sequence>MAQRTAENAEPNISVRRRLPHAKPAAAQLPAPPDFPTSPTAYSPGGTAVTSYDCFTPLAAHRGDDRGLVPPQPPAELGGACLPSVRLFSGTAASSARGGGTLRDQLLGRVQPLLDAVHRLHAAGIEETGISLPRIVVVGEQSSGKSSLLEALIGYDVLPTGGGIVTRRPLYLRLVATAGAADSRSTLPTGALPAGGACASSSALGPSGHEAEPRARVGESASALQPVASLVELKAAIVAMTNNAAGANAGISSSPLYVELAGPRCPELTLVDLPGLVKNPLPGSDQPADIEARTLELVQLYGASPSAILIAVVPATIDPATSDAIRACRRLDPTGERTLGVLTKLDLLDGSGGSAADVLVANPFQFGLGIVGTRNRSAADVASGVTVAAARAREDAYFESHSAYSALPRAQLGVGALAARLGETLAARVAAAVPAIWRALDERASELTDALAQLASPSRPSPVRRAPDRAGAGAADADSDAALADARVAVSERVVSFAAHFTDALLGRACTALSLRRQPPARSDVGLATVLRSFRALGERIAADFAIGGALTDDEIARTLAGSHGASVPGFDSFDAFQALVMRQHALLRAPALRCVEEVAEHLRSTLVAQALGAAGAQAYPALADALSSAAKGALADSAADARRAVHQLVDQLGFIYTNDQQYAAQALAAETASGSRGGGGGGSSGGGGGGGSILSALLGDPAARMSARRVAQMRAKLVAYDELVRAQLSDAVPRCVGWHLMHRLQATLMPELQRRVVDGRTDEQLALLLQEHEHISRFKAGVLRELRIIEEAAATLRALDIPRPPSELLLTPIPRTMAGAASRARRASLNGAAASGAHPSVSPREALGGTFSRTPLLARGARNDARPPAGARAGSASARGAAARVLDARRSRLALAIAAAAGATVALGLSGVLQLDTWFIT</sequence>
<dbReference type="GO" id="GO:0005874">
    <property type="term" value="C:microtubule"/>
    <property type="evidence" value="ECO:0007669"/>
    <property type="project" value="TreeGrafter"/>
</dbReference>
<dbReference type="Proteomes" id="UP000751190">
    <property type="component" value="Unassembled WGS sequence"/>
</dbReference>
<evidence type="ECO:0008006" key="9">
    <source>
        <dbReference type="Google" id="ProtNLM"/>
    </source>
</evidence>